<protein>
    <recommendedName>
        <fullName evidence="6">Ribosomal RNA large subunit methyltransferase F</fullName>
        <ecNumber evidence="6">2.1.1.181</ecNumber>
    </recommendedName>
    <alternativeName>
        <fullName evidence="6">23S rRNA mA1618 methyltransferase</fullName>
    </alternativeName>
    <alternativeName>
        <fullName evidence="6">rRNA adenine N-6-methyltransferase</fullName>
    </alternativeName>
</protein>
<proteinExistence type="inferred from homology"/>
<evidence type="ECO:0000313" key="8">
    <source>
        <dbReference type="Proteomes" id="UP000279384"/>
    </source>
</evidence>
<evidence type="ECO:0000313" key="7">
    <source>
        <dbReference type="EMBL" id="RKQ57947.1"/>
    </source>
</evidence>
<dbReference type="SUPFAM" id="SSF53335">
    <property type="entry name" value="S-adenosyl-L-methionine-dependent methyltransferases"/>
    <property type="match status" value="1"/>
</dbReference>
<dbReference type="GO" id="GO:0052907">
    <property type="term" value="F:23S rRNA (adenine(1618)-N(6))-methyltransferase activity"/>
    <property type="evidence" value="ECO:0007669"/>
    <property type="project" value="UniProtKB-EC"/>
</dbReference>
<dbReference type="InterPro" id="IPR010286">
    <property type="entry name" value="METTL16/RlmF"/>
</dbReference>
<comment type="catalytic activity">
    <reaction evidence="6">
        <text>adenosine(1618) in 23S rRNA + S-adenosyl-L-methionine = N(6)-methyladenosine(1618) in 23S rRNA + S-adenosyl-L-homocysteine + H(+)</text>
        <dbReference type="Rhea" id="RHEA:16497"/>
        <dbReference type="Rhea" id="RHEA-COMP:10229"/>
        <dbReference type="Rhea" id="RHEA-COMP:10231"/>
        <dbReference type="ChEBI" id="CHEBI:15378"/>
        <dbReference type="ChEBI" id="CHEBI:57856"/>
        <dbReference type="ChEBI" id="CHEBI:59789"/>
        <dbReference type="ChEBI" id="CHEBI:74411"/>
        <dbReference type="ChEBI" id="CHEBI:74449"/>
        <dbReference type="EC" id="2.1.1.181"/>
    </reaction>
</comment>
<keyword evidence="3 6" id="KW-0489">Methyltransferase</keyword>
<dbReference type="FunFam" id="3.40.50.150:FF:000045">
    <property type="entry name" value="Ribosomal RNA large subunit methyltransferase F"/>
    <property type="match status" value="1"/>
</dbReference>
<evidence type="ECO:0000256" key="3">
    <source>
        <dbReference type="ARBA" id="ARBA00022603"/>
    </source>
</evidence>
<dbReference type="CDD" id="cd02440">
    <property type="entry name" value="AdoMet_MTases"/>
    <property type="match status" value="1"/>
</dbReference>
<dbReference type="EMBL" id="RBID01000015">
    <property type="protein sequence ID" value="RKQ57947.1"/>
    <property type="molecule type" value="Genomic_DNA"/>
</dbReference>
<reference evidence="7 8" key="1">
    <citation type="submission" date="2018-10" db="EMBL/GenBank/DDBJ databases">
        <title>Genomic Encyclopedia of Type Strains, Phase IV (KMG-IV): sequencing the most valuable type-strain genomes for metagenomic binning, comparative biology and taxonomic classification.</title>
        <authorList>
            <person name="Goeker M."/>
        </authorList>
    </citation>
    <scope>NUCLEOTIDE SEQUENCE [LARGE SCALE GENOMIC DNA]</scope>
    <source>
        <strain evidence="7 8">DSM 3303</strain>
    </source>
</reference>
<dbReference type="RefSeq" id="WP_245961128.1">
    <property type="nucleotide sequence ID" value="NZ_RBID01000015.1"/>
</dbReference>
<keyword evidence="2 6" id="KW-0698">rRNA processing</keyword>
<dbReference type="PIRSF" id="PIRSF029038">
    <property type="entry name" value="Mtase_YbiN_prd"/>
    <property type="match status" value="1"/>
</dbReference>
<sequence length="318" mass="35126">MIATPKPTGKAGLHPRNAHRQRYDFAALIASLPELAAFVRPNDYGDDSVDFADPAAVKALNRALLAHYYGIGFWDLPPGYLCPPIPGRADYIHHLADLLAACNGGTVPPRVNVLDVGVGANCVYPIIGRSVYGWRFVGSDIDPVSLKAAKAIADFNPVLSGALTLRLQPEANKVFAGVIQRKDRFDVTLCNPPFHASAEEAEAVSRRKVTNLTGEVPDKPVLNFGGQHAELWCDGGEVTFLRTMAQESREFAEQCCWFTSLVSREAHLHELYRQLRKLGAKQVKTVNMAQGQKISRFVAWTFLDNAAMAEWREERWQG</sequence>
<dbReference type="NCBIfam" id="NF008725">
    <property type="entry name" value="PRK11727.1"/>
    <property type="match status" value="1"/>
</dbReference>
<dbReference type="GO" id="GO:0070475">
    <property type="term" value="P:rRNA base methylation"/>
    <property type="evidence" value="ECO:0007669"/>
    <property type="project" value="TreeGrafter"/>
</dbReference>
<dbReference type="AlphaFoldDB" id="A0A495BAN5"/>
<dbReference type="EC" id="2.1.1.181" evidence="6"/>
<comment type="subcellular location">
    <subcellularLocation>
        <location evidence="6">Cytoplasm</location>
    </subcellularLocation>
</comment>
<dbReference type="PANTHER" id="PTHR13393:SF0">
    <property type="entry name" value="RNA N6-ADENOSINE-METHYLTRANSFERASE METTL16"/>
    <property type="match status" value="1"/>
</dbReference>
<keyword evidence="1 6" id="KW-0963">Cytoplasm</keyword>
<accession>A0A495BAN5</accession>
<dbReference type="HAMAP" id="MF_01848">
    <property type="entry name" value="23SrRNA_methyltr_F"/>
    <property type="match status" value="1"/>
</dbReference>
<dbReference type="PANTHER" id="PTHR13393">
    <property type="entry name" value="SAM-DEPENDENT METHYLTRANSFERASE"/>
    <property type="match status" value="1"/>
</dbReference>
<dbReference type="InterPro" id="IPR029063">
    <property type="entry name" value="SAM-dependent_MTases_sf"/>
</dbReference>
<comment type="caution">
    <text evidence="7">The sequence shown here is derived from an EMBL/GenBank/DDBJ whole genome shotgun (WGS) entry which is preliminary data.</text>
</comment>
<keyword evidence="4 6" id="KW-0808">Transferase</keyword>
<dbReference type="Gene3D" id="3.40.50.150">
    <property type="entry name" value="Vaccinia Virus protein VP39"/>
    <property type="match status" value="1"/>
</dbReference>
<organism evidence="7 8">
    <name type="scientific">Vogesella indigofera</name>
    <name type="common">Pseudomonas indigofera</name>
    <dbReference type="NCBI Taxonomy" id="45465"/>
    <lineage>
        <taxon>Bacteria</taxon>
        <taxon>Pseudomonadati</taxon>
        <taxon>Pseudomonadota</taxon>
        <taxon>Betaproteobacteria</taxon>
        <taxon>Neisseriales</taxon>
        <taxon>Chromobacteriaceae</taxon>
        <taxon>Vogesella</taxon>
    </lineage>
</organism>
<dbReference type="Pfam" id="PF05971">
    <property type="entry name" value="Methyltransf_10"/>
    <property type="match status" value="1"/>
</dbReference>
<dbReference type="GO" id="GO:0005737">
    <property type="term" value="C:cytoplasm"/>
    <property type="evidence" value="ECO:0007669"/>
    <property type="project" value="UniProtKB-SubCell"/>
</dbReference>
<evidence type="ECO:0000256" key="4">
    <source>
        <dbReference type="ARBA" id="ARBA00022679"/>
    </source>
</evidence>
<keyword evidence="5 6" id="KW-0949">S-adenosyl-L-methionine</keyword>
<comment type="function">
    <text evidence="6">Specifically methylates the adenine in position 1618 of 23S rRNA.</text>
</comment>
<name>A0A495BAN5_VOGIN</name>
<evidence type="ECO:0000256" key="1">
    <source>
        <dbReference type="ARBA" id="ARBA00022490"/>
    </source>
</evidence>
<evidence type="ECO:0000256" key="5">
    <source>
        <dbReference type="ARBA" id="ARBA00022691"/>
    </source>
</evidence>
<dbReference type="InterPro" id="IPR016909">
    <property type="entry name" value="rRNA_lsu_MeTfrase_F"/>
</dbReference>
<evidence type="ECO:0000256" key="6">
    <source>
        <dbReference type="HAMAP-Rule" id="MF_01848"/>
    </source>
</evidence>
<dbReference type="Proteomes" id="UP000279384">
    <property type="component" value="Unassembled WGS sequence"/>
</dbReference>
<gene>
    <name evidence="6" type="primary">rlmF</name>
    <name evidence="7" type="ORF">C8E02_2260</name>
</gene>
<comment type="similarity">
    <text evidence="6">Belongs to the methyltransferase superfamily. METTL16/RlmF family.</text>
</comment>
<evidence type="ECO:0000256" key="2">
    <source>
        <dbReference type="ARBA" id="ARBA00022552"/>
    </source>
</evidence>